<sequence length="166" mass="18607">MDPWGLSRCKPDFYVGPDGPGATMPSTAYRYMSTKFAKQTMESKSAPLSYFGYTKYKTGSEARDAYQIFYGKGNPDSWSDARLLGEFDTLQLYNFTTLQLYNFTTLQLYKNGVPQVKVPLANGDKGPGYELFTSAYSEYGRGGALQLLPTEKGYLVLFDKVNILPE</sequence>
<evidence type="ECO:0000313" key="1">
    <source>
        <dbReference type="EMBL" id="VXB63372.1"/>
    </source>
</evidence>
<reference evidence="1 2" key="1">
    <citation type="submission" date="2019-10" db="EMBL/GenBank/DDBJ databases">
        <authorList>
            <person name="Karimi E."/>
        </authorList>
    </citation>
    <scope>NUCLEOTIDE SEQUENCE [LARGE SCALE GENOMIC DNA]</scope>
    <source>
        <strain evidence="1">Pantoea sp. 111</strain>
    </source>
</reference>
<accession>A0AAX3J730</accession>
<dbReference type="Proteomes" id="UP000433737">
    <property type="component" value="Unassembled WGS sequence"/>
</dbReference>
<dbReference type="AlphaFoldDB" id="A0AAX3J730"/>
<evidence type="ECO:0000313" key="2">
    <source>
        <dbReference type="Proteomes" id="UP000433737"/>
    </source>
</evidence>
<protein>
    <submittedName>
        <fullName evidence="1">Uncharacterized protein</fullName>
    </submittedName>
</protein>
<name>A0AAX3J730_9GAMM</name>
<gene>
    <name evidence="1" type="ORF">PANT111_160246</name>
</gene>
<organism evidence="1 2">
    <name type="scientific">Pantoea brenneri</name>
    <dbReference type="NCBI Taxonomy" id="472694"/>
    <lineage>
        <taxon>Bacteria</taxon>
        <taxon>Pseudomonadati</taxon>
        <taxon>Pseudomonadota</taxon>
        <taxon>Gammaproteobacteria</taxon>
        <taxon>Enterobacterales</taxon>
        <taxon>Erwiniaceae</taxon>
        <taxon>Pantoea</taxon>
    </lineage>
</organism>
<dbReference type="EMBL" id="CABWMH010000008">
    <property type="protein sequence ID" value="VXB63372.1"/>
    <property type="molecule type" value="Genomic_DNA"/>
</dbReference>
<comment type="caution">
    <text evidence="1">The sequence shown here is derived from an EMBL/GenBank/DDBJ whole genome shotgun (WGS) entry which is preliminary data.</text>
</comment>
<proteinExistence type="predicted"/>